<evidence type="ECO:0008006" key="4">
    <source>
        <dbReference type="Google" id="ProtNLM"/>
    </source>
</evidence>
<dbReference type="GO" id="GO:0006355">
    <property type="term" value="P:regulation of DNA-templated transcription"/>
    <property type="evidence" value="ECO:0007669"/>
    <property type="project" value="InterPro"/>
</dbReference>
<dbReference type="SUPFAM" id="SSF63829">
    <property type="entry name" value="Calcium-dependent phosphotriesterase"/>
    <property type="match status" value="1"/>
</dbReference>
<feature type="transmembrane region" description="Helical" evidence="1">
    <location>
        <begin position="765"/>
        <end position="789"/>
    </location>
</feature>
<dbReference type="Gene3D" id="2.130.10.10">
    <property type="entry name" value="YVTN repeat-like/Quinoprotein amine dehydrogenase"/>
    <property type="match status" value="2"/>
</dbReference>
<accession>A0AA37WG42</accession>
<evidence type="ECO:0000313" key="3">
    <source>
        <dbReference type="Proteomes" id="UP001156666"/>
    </source>
</evidence>
<dbReference type="InterPro" id="IPR016032">
    <property type="entry name" value="Sig_transdc_resp-reg_C-effctor"/>
</dbReference>
<evidence type="ECO:0000313" key="2">
    <source>
        <dbReference type="EMBL" id="GLR17640.1"/>
    </source>
</evidence>
<dbReference type="Proteomes" id="UP001156666">
    <property type="component" value="Unassembled WGS sequence"/>
</dbReference>
<keyword evidence="1" id="KW-0472">Membrane</keyword>
<sequence length="967" mass="111450">MTFRQIFTNTTQILNIQFITRNNSFIVLLIFILHTSLLLSQQEINGNYLIQNYDRIQHQFGTQNWDIAELENGSILIANNSGVLIFNGISWKIIPLPNKSIVRSIATTPYDMIFVGGQDEIGFLKPGIDGNLIFHSIADKIPPNYKPLEDIWEIIYHDDVIYFRSVNRVYEYNLITKNVSVIDPEHPLISILFTNDKLYYHDLFRGIVEVQDTNKLFPNSEFFMYKQLLEIIQIENEYFFITETNGIFKLANNKLRPINKDLNTSLVQSRLFSASKLNNKEIALGTQFDGILIIDTNGNVINRINKTNGLINNNVQTLLLDHGNRLWAGTSNGISAIEINSSIRKLEPDDNKSSSFYDVQLHKDKIYFASNSGVFSTPLFTTASTPKYEFIENSQGQVWGLDVIGDELFMGHNNGAYTIENNIASKMSEIPGAWKFVPTSNPNFLYTGTYTGIDIYKKDAGKWSFYKKLSGFSESSRIMFTVQKNELWVSHPYRGVYKITHDDNFEVQEVKIYDENDGLPSNLLNYIFHLDGIPYVTGSTGVYRYDRIYDQWIIDEAINNLLGPQKNVRRLIEINENAFWFISEDEVGIVSGLKSGNLSKKLYPELVGQTVGGFENISLVNSSLAFVCTDRSVLKVDMSKNIEEEIPKIAINEVRLTVPKDSMLFGGYSTEERKLVFKQKDEIELNYKHNALQFTFSNPYHNERTMYAVKLEKSEEGDWSHWSEATSKEFNNLKYGNYVFSVKTKDQLNVESDPAVYTFEILPPWYLSLWAKTIYSLLILIGLASIIIIPQKKYTKDKEVLIEAKIQSDEALEKVRTEKLKADIEFKNAELASSTLHLVQKNETINKIRSELEAFNKDLKDRNLKKELKKVLSLVNSDERMEDDWENFSAHFDQVHTNFLSRLSKEFPDITPKDRKLCAYLRMNLSTKEIAPLLHISVRGVEISRYRLRKKLNLDKEQNLNDFMINF</sequence>
<dbReference type="RefSeq" id="WP_235291309.1">
    <property type="nucleotide sequence ID" value="NZ_BSOH01000014.1"/>
</dbReference>
<reference evidence="2" key="1">
    <citation type="journal article" date="2014" name="Int. J. Syst. Evol. Microbiol.">
        <title>Complete genome sequence of Corynebacterium casei LMG S-19264T (=DSM 44701T), isolated from a smear-ripened cheese.</title>
        <authorList>
            <consortium name="US DOE Joint Genome Institute (JGI-PGF)"/>
            <person name="Walter F."/>
            <person name="Albersmeier A."/>
            <person name="Kalinowski J."/>
            <person name="Ruckert C."/>
        </authorList>
    </citation>
    <scope>NUCLEOTIDE SEQUENCE</scope>
    <source>
        <strain evidence="2">NBRC 108769</strain>
    </source>
</reference>
<dbReference type="AlphaFoldDB" id="A0AA37WG42"/>
<dbReference type="InterPro" id="IPR013783">
    <property type="entry name" value="Ig-like_fold"/>
</dbReference>
<dbReference type="EMBL" id="BSOH01000014">
    <property type="protein sequence ID" value="GLR17640.1"/>
    <property type="molecule type" value="Genomic_DNA"/>
</dbReference>
<keyword evidence="1" id="KW-1133">Transmembrane helix</keyword>
<evidence type="ECO:0000256" key="1">
    <source>
        <dbReference type="SAM" id="Phobius"/>
    </source>
</evidence>
<proteinExistence type="predicted"/>
<dbReference type="InterPro" id="IPR036388">
    <property type="entry name" value="WH-like_DNA-bd_sf"/>
</dbReference>
<dbReference type="GO" id="GO:0003677">
    <property type="term" value="F:DNA binding"/>
    <property type="evidence" value="ECO:0007669"/>
    <property type="project" value="InterPro"/>
</dbReference>
<keyword evidence="3" id="KW-1185">Reference proteome</keyword>
<organism evidence="2 3">
    <name type="scientific">Portibacter lacus</name>
    <dbReference type="NCBI Taxonomy" id="1099794"/>
    <lineage>
        <taxon>Bacteria</taxon>
        <taxon>Pseudomonadati</taxon>
        <taxon>Bacteroidota</taxon>
        <taxon>Saprospiria</taxon>
        <taxon>Saprospirales</taxon>
        <taxon>Haliscomenobacteraceae</taxon>
        <taxon>Portibacter</taxon>
    </lineage>
</organism>
<reference evidence="2" key="2">
    <citation type="submission" date="2023-01" db="EMBL/GenBank/DDBJ databases">
        <title>Draft genome sequence of Portibacter lacus strain NBRC 108769.</title>
        <authorList>
            <person name="Sun Q."/>
            <person name="Mori K."/>
        </authorList>
    </citation>
    <scope>NUCLEOTIDE SEQUENCE</scope>
    <source>
        <strain evidence="2">NBRC 108769</strain>
    </source>
</reference>
<comment type="caution">
    <text evidence="2">The sequence shown here is derived from an EMBL/GenBank/DDBJ whole genome shotgun (WGS) entry which is preliminary data.</text>
</comment>
<dbReference type="Gene3D" id="1.10.10.10">
    <property type="entry name" value="Winged helix-like DNA-binding domain superfamily/Winged helix DNA-binding domain"/>
    <property type="match status" value="1"/>
</dbReference>
<name>A0AA37WG42_9BACT</name>
<gene>
    <name evidence="2" type="ORF">GCM10007940_22550</name>
</gene>
<dbReference type="InterPro" id="IPR015943">
    <property type="entry name" value="WD40/YVTN_repeat-like_dom_sf"/>
</dbReference>
<keyword evidence="1" id="KW-0812">Transmembrane</keyword>
<feature type="transmembrane region" description="Helical" evidence="1">
    <location>
        <begin position="21"/>
        <end position="39"/>
    </location>
</feature>
<dbReference type="Gene3D" id="2.60.40.10">
    <property type="entry name" value="Immunoglobulins"/>
    <property type="match status" value="1"/>
</dbReference>
<dbReference type="SUPFAM" id="SSF46894">
    <property type="entry name" value="C-terminal effector domain of the bipartite response regulators"/>
    <property type="match status" value="1"/>
</dbReference>
<dbReference type="InterPro" id="IPR011110">
    <property type="entry name" value="Reg_prop"/>
</dbReference>
<dbReference type="Pfam" id="PF07494">
    <property type="entry name" value="Reg_prop"/>
    <property type="match status" value="1"/>
</dbReference>
<protein>
    <recommendedName>
        <fullName evidence="4">HTH luxR-type domain-containing protein</fullName>
    </recommendedName>
</protein>